<accession>W8UI87</accession>
<protein>
    <recommendedName>
        <fullName evidence="5 9">Trehalose-6-phosphate synthase</fullName>
        <ecNumber evidence="4 9">2.4.1.15</ecNumber>
    </recommendedName>
    <alternativeName>
        <fullName evidence="9">Osmoregulatory trehalose synthesis protein A</fullName>
    </alternativeName>
    <alternativeName>
        <fullName evidence="9">UDP-glucose-glucosephosphate glucosyltransferase</fullName>
    </alternativeName>
</protein>
<dbReference type="NCBIfam" id="NF007513">
    <property type="entry name" value="PRK10117.1"/>
    <property type="match status" value="1"/>
</dbReference>
<dbReference type="Proteomes" id="UP000019586">
    <property type="component" value="Chromosome"/>
</dbReference>
<dbReference type="InterPro" id="IPR001830">
    <property type="entry name" value="Glyco_trans_20"/>
</dbReference>
<gene>
    <name evidence="10" type="ORF">KPNJ2_01990</name>
</gene>
<evidence type="ECO:0000256" key="3">
    <source>
        <dbReference type="ARBA" id="ARBA00011881"/>
    </source>
</evidence>
<dbReference type="EMBL" id="CP006918">
    <property type="protein sequence ID" value="AHM78770.1"/>
    <property type="molecule type" value="Genomic_DNA"/>
</dbReference>
<dbReference type="GO" id="GO:0003825">
    <property type="term" value="F:alpha,alpha-trehalose-phosphate synthase (UDP-forming) activity"/>
    <property type="evidence" value="ECO:0007669"/>
    <property type="project" value="UniProtKB-UniRule"/>
</dbReference>
<keyword evidence="6 9" id="KW-0328">Glycosyltransferase</keyword>
<organism evidence="10 11">
    <name type="scientific">Klebsiella pneumoniae 30684/NJST258_2</name>
    <dbReference type="NCBI Taxonomy" id="1420013"/>
    <lineage>
        <taxon>Bacteria</taxon>
        <taxon>Pseudomonadati</taxon>
        <taxon>Pseudomonadota</taxon>
        <taxon>Gammaproteobacteria</taxon>
        <taxon>Enterobacterales</taxon>
        <taxon>Enterobacteriaceae</taxon>
        <taxon>Klebsiella/Raoultella group</taxon>
        <taxon>Klebsiella</taxon>
        <taxon>Klebsiella pneumoniae complex</taxon>
    </lineage>
</organism>
<dbReference type="CDD" id="cd03788">
    <property type="entry name" value="GT20_TPS"/>
    <property type="match status" value="1"/>
</dbReference>
<dbReference type="KEGG" id="kps:KPNJ2_01990"/>
<evidence type="ECO:0000256" key="9">
    <source>
        <dbReference type="RuleBase" id="RU362045"/>
    </source>
</evidence>
<evidence type="ECO:0000256" key="2">
    <source>
        <dbReference type="ARBA" id="ARBA00008799"/>
    </source>
</evidence>
<reference evidence="10 11" key="1">
    <citation type="journal article" date="2014" name="Proc. Natl. Acad. Sci. U.S.A.">
        <title>Molecular dissection of the evolution of carbapenem-resistant multilocus sequence type 258 Klebsiella pneumoniae.</title>
        <authorList>
            <person name="Deleo F.R."/>
            <person name="Chen L."/>
            <person name="Porcella S.F."/>
            <person name="Martens C.A."/>
            <person name="Kobayashi S.D."/>
            <person name="Porter A.R."/>
            <person name="Chavda K.D."/>
            <person name="Jacobs M.R."/>
            <person name="Mathema B."/>
            <person name="Olsen R.J."/>
            <person name="Bonomo R.A."/>
            <person name="Musser J.M."/>
            <person name="Kreiswirth B.N."/>
        </authorList>
    </citation>
    <scope>NUCLEOTIDE SEQUENCE [LARGE SCALE GENOMIC DNA]</scope>
    <source>
        <strain evidence="10">30684/NJST258_2</strain>
    </source>
</reference>
<proteinExistence type="inferred from homology"/>
<dbReference type="Pfam" id="PF00982">
    <property type="entry name" value="Glyco_transf_20"/>
    <property type="match status" value="1"/>
</dbReference>
<dbReference type="AlphaFoldDB" id="W8UI87"/>
<evidence type="ECO:0000256" key="6">
    <source>
        <dbReference type="ARBA" id="ARBA00022676"/>
    </source>
</evidence>
<comment type="function">
    <text evidence="9">Probably involved in the osmoprotection via the biosynthesis of trehalose. Catalyzes the transfer of glucose from UDP-alpha-D-glucose (UDP-Glc) to D-glucose 6-phosphate (Glc-6-P) to form trehalose-6-phosphate. Acts with retention of the anomeric configuration of the UDP-sugar donor.</text>
</comment>
<dbReference type="PANTHER" id="PTHR10788:SF106">
    <property type="entry name" value="BCDNA.GH08860"/>
    <property type="match status" value="1"/>
</dbReference>
<dbReference type="NCBIfam" id="TIGR02400">
    <property type="entry name" value="trehalose_OtsA"/>
    <property type="match status" value="1"/>
</dbReference>
<evidence type="ECO:0000256" key="7">
    <source>
        <dbReference type="ARBA" id="ARBA00022679"/>
    </source>
</evidence>
<comment type="subunit">
    <text evidence="3 9">Homotetramer.</text>
</comment>
<comment type="similarity">
    <text evidence="2 9">Belongs to the glycosyltransferase 20 family.</text>
</comment>
<evidence type="ECO:0000256" key="4">
    <source>
        <dbReference type="ARBA" id="ARBA00012538"/>
    </source>
</evidence>
<evidence type="ECO:0000313" key="11">
    <source>
        <dbReference type="Proteomes" id="UP000019586"/>
    </source>
</evidence>
<keyword evidence="7 9" id="KW-0808">Transferase</keyword>
<dbReference type="GO" id="GO:0005992">
    <property type="term" value="P:trehalose biosynthetic process"/>
    <property type="evidence" value="ECO:0007669"/>
    <property type="project" value="UniProtKB-UniRule"/>
</dbReference>
<dbReference type="InterPro" id="IPR012766">
    <property type="entry name" value="Trehalose_OtsA"/>
</dbReference>
<evidence type="ECO:0000313" key="10">
    <source>
        <dbReference type="EMBL" id="AHM78770.1"/>
    </source>
</evidence>
<dbReference type="HOGENOM" id="CLU_002351_7_1_6"/>
<comment type="pathway">
    <text evidence="1 9">Glycan biosynthesis; trehalose biosynthesis.</text>
</comment>
<evidence type="ECO:0000256" key="8">
    <source>
        <dbReference type="ARBA" id="ARBA00048039"/>
    </source>
</evidence>
<dbReference type="FunFam" id="3.40.50.2000:FF:000024">
    <property type="entry name" value="Trehalose-6-phosphate synthase"/>
    <property type="match status" value="1"/>
</dbReference>
<dbReference type="PANTHER" id="PTHR10788">
    <property type="entry name" value="TREHALOSE-6-PHOSPHATE SYNTHASE"/>
    <property type="match status" value="1"/>
</dbReference>
<dbReference type="PATRIC" id="fig|1420013.3.peg.1877"/>
<evidence type="ECO:0000256" key="1">
    <source>
        <dbReference type="ARBA" id="ARBA00005199"/>
    </source>
</evidence>
<dbReference type="Gene3D" id="3.40.50.2000">
    <property type="entry name" value="Glycogen Phosphorylase B"/>
    <property type="match status" value="2"/>
</dbReference>
<dbReference type="UniPathway" id="UPA00299"/>
<dbReference type="SUPFAM" id="SSF53756">
    <property type="entry name" value="UDP-Glycosyltransferase/glycogen phosphorylase"/>
    <property type="match status" value="1"/>
</dbReference>
<evidence type="ECO:0000256" key="5">
    <source>
        <dbReference type="ARBA" id="ARBA00018539"/>
    </source>
</evidence>
<dbReference type="EC" id="2.4.1.15" evidence="4 9"/>
<name>W8UI87_KLEPN</name>
<sequence>MTRKPKGGMTMSRLVVVSNRIALPDDKKSSAGGLAVGILGALRAAGGLWFGWSGEIGDDQQPLKQVSRGNISWASFNLNERDHDEYYNQFSNAVLWPAFHYRLDLVSFQREAWEGYLRVNAMLADKLLPLIEPDDTLWIHDYHLLPFASELRKRGVNNRIGFFLHIPFPTPEIFNALPPHAELLEQLCDYDLLGFQTESDRTAFLDSIAMQTRLSDLGDKRYQAWGKAFSTEVYPIGIDPDEITRNAKGPLPPKLAQLKNELKNVKNIFSVERLDYSKGLPERFLAYETLLEKYPQHHGKIRYTQIAPTSRGDVQAYQDIRHQLETAAGRINGQFGQLGWTPLYYLNQHFDRKLLMKVFRYSDVGLVTPLRDGMNLVAKEYVAAQDPDNPGVLVLSQFAGAAQELTSALIVNPYDRDEVAAALDRALSMPLAERIARHSAMLDVIRENDIHNWQARFVDDLQHISPRSEESRLRGKIATFPKLA</sequence>
<comment type="catalytic activity">
    <reaction evidence="8 9">
        <text>D-glucose 6-phosphate + UDP-alpha-D-glucose = alpha,alpha-trehalose 6-phosphate + UDP + H(+)</text>
        <dbReference type="Rhea" id="RHEA:18889"/>
        <dbReference type="ChEBI" id="CHEBI:15378"/>
        <dbReference type="ChEBI" id="CHEBI:58223"/>
        <dbReference type="ChEBI" id="CHEBI:58429"/>
        <dbReference type="ChEBI" id="CHEBI:58885"/>
        <dbReference type="ChEBI" id="CHEBI:61548"/>
        <dbReference type="EC" id="2.4.1.15"/>
    </reaction>
</comment>